<feature type="transmembrane region" description="Helical" evidence="7">
    <location>
        <begin position="357"/>
        <end position="376"/>
    </location>
</feature>
<comment type="caution">
    <text evidence="9">The sequence shown here is derived from an EMBL/GenBank/DDBJ whole genome shotgun (WGS) entry which is preliminary data.</text>
</comment>
<dbReference type="PROSITE" id="PS50005">
    <property type="entry name" value="TPR"/>
    <property type="match status" value="2"/>
</dbReference>
<evidence type="ECO:0000256" key="6">
    <source>
        <dbReference type="PROSITE-ProRule" id="PRU00339"/>
    </source>
</evidence>
<keyword evidence="10" id="KW-1185">Reference proteome</keyword>
<dbReference type="Pfam" id="PF13374">
    <property type="entry name" value="TPR_10"/>
    <property type="match status" value="1"/>
</dbReference>
<dbReference type="SMART" id="SM00028">
    <property type="entry name" value="TPR"/>
    <property type="match status" value="5"/>
</dbReference>
<dbReference type="SUPFAM" id="SSF46894">
    <property type="entry name" value="C-terminal effector domain of the bipartite response regulators"/>
    <property type="match status" value="1"/>
</dbReference>
<sequence length="548" mass="63453">MKTTIILIFYFFSSFIGYAQSYDSIALVLKDKVENSATDSIKIAAKIELIKKIQKFDLDTCRIVINEVLTTLKKKQKSNRDTYYKKKEAEALNYLGIIENKQGNPEKALSYYLKALDISKKNKDSTIIGLGLHNLGMFYRRQKNYEKSIAYLKKALVVKKGKVDVESYAMTYHMLAVTYYKNNQKDSARYYISKIKKIPCSSVRKSKVNGTLAAIYYSEKNYKKSIEIYKENIVLSKSIKDQSELSISYLNVAVLYNALKKYDNAIPYLDSAIVVAKKIKDKRLLRTQYFSKSNLNETRKDFKQALKDYKVFKKLNDSINNIEKVKRITELELNYKFKKQQQEDELRLENETTKKRLYLLLFMLALVLGGIILWLVQKNNKQQLALYNNKLNKEQLDKVRAELALVTKEKELKKAVVESSLRQEVLSKTLGEIKEIIKLDNEKERNQALHSIFASLLSEEVKSTINLNSYLERVSTDFKVVLDTKFSQLNEREKELLCLMTLDLNATEISKLQNSTISAIKSSRSRIRKKLGVDSKEDIISFINNSSK</sequence>
<dbReference type="EMBL" id="CAXJRC010000001">
    <property type="protein sequence ID" value="CAL2104860.1"/>
    <property type="molecule type" value="Genomic_DNA"/>
</dbReference>
<feature type="repeat" description="TPR" evidence="6">
    <location>
        <begin position="129"/>
        <end position="162"/>
    </location>
</feature>
<evidence type="ECO:0000256" key="2">
    <source>
        <dbReference type="ARBA" id="ARBA00022490"/>
    </source>
</evidence>
<evidence type="ECO:0000259" key="8">
    <source>
        <dbReference type="SMART" id="SM00421"/>
    </source>
</evidence>
<dbReference type="InterPro" id="IPR036388">
    <property type="entry name" value="WH-like_DNA-bd_sf"/>
</dbReference>
<feature type="repeat" description="TPR" evidence="6">
    <location>
        <begin position="89"/>
        <end position="122"/>
    </location>
</feature>
<keyword evidence="2" id="KW-0963">Cytoplasm</keyword>
<evidence type="ECO:0000256" key="7">
    <source>
        <dbReference type="SAM" id="Phobius"/>
    </source>
</evidence>
<keyword evidence="7" id="KW-0472">Membrane</keyword>
<reference evidence="9 10" key="1">
    <citation type="submission" date="2024-05" db="EMBL/GenBank/DDBJ databases">
        <authorList>
            <person name="Duchaud E."/>
        </authorList>
    </citation>
    <scope>NUCLEOTIDE SEQUENCE [LARGE SCALE GENOMIC DNA]</scope>
    <source>
        <strain evidence="9">Ena-SAMPLE-TAB-13-05-2024-13:56:06:370-140305</strain>
    </source>
</reference>
<comment type="subcellular location">
    <subcellularLocation>
        <location evidence="1">Cytoplasm</location>
    </subcellularLocation>
</comment>
<keyword evidence="7" id="KW-1133">Transmembrane helix</keyword>
<evidence type="ECO:0000313" key="9">
    <source>
        <dbReference type="EMBL" id="CAL2104860.1"/>
    </source>
</evidence>
<comment type="similarity">
    <text evidence="5">Belongs to the Rap family.</text>
</comment>
<dbReference type="Proteomes" id="UP001497602">
    <property type="component" value="Unassembled WGS sequence"/>
</dbReference>
<protein>
    <submittedName>
        <fullName evidence="9">Tetratricopeptide repeat protein</fullName>
    </submittedName>
</protein>
<gene>
    <name evidence="9" type="ORF">T190115A13A_100148</name>
</gene>
<evidence type="ECO:0000256" key="4">
    <source>
        <dbReference type="ARBA" id="ARBA00022803"/>
    </source>
</evidence>
<dbReference type="RefSeq" id="WP_348736554.1">
    <property type="nucleotide sequence ID" value="NZ_CAXJRC010000001.1"/>
</dbReference>
<keyword evidence="7" id="KW-0812">Transmembrane</keyword>
<dbReference type="Pfam" id="PF12862">
    <property type="entry name" value="ANAPC5"/>
    <property type="match status" value="1"/>
</dbReference>
<keyword evidence="3" id="KW-0677">Repeat</keyword>
<dbReference type="Gene3D" id="1.10.10.10">
    <property type="entry name" value="Winged helix-like DNA-binding domain superfamily/Winged helix DNA-binding domain"/>
    <property type="match status" value="1"/>
</dbReference>
<dbReference type="InterPro" id="IPR000792">
    <property type="entry name" value="Tscrpt_reg_LuxR_C"/>
</dbReference>
<dbReference type="InterPro" id="IPR011990">
    <property type="entry name" value="TPR-like_helical_dom_sf"/>
</dbReference>
<dbReference type="PANTHER" id="PTHR46630">
    <property type="entry name" value="TETRATRICOPEPTIDE REPEAT PROTEIN 29"/>
    <property type="match status" value="1"/>
</dbReference>
<evidence type="ECO:0000256" key="5">
    <source>
        <dbReference type="ARBA" id="ARBA00038253"/>
    </source>
</evidence>
<dbReference type="InterPro" id="IPR051476">
    <property type="entry name" value="Bac_ResReg_Asp_Phosphatase"/>
</dbReference>
<evidence type="ECO:0000313" key="10">
    <source>
        <dbReference type="Proteomes" id="UP001497602"/>
    </source>
</evidence>
<proteinExistence type="inferred from homology"/>
<keyword evidence="4 6" id="KW-0802">TPR repeat</keyword>
<dbReference type="Pfam" id="PF13424">
    <property type="entry name" value="TPR_12"/>
    <property type="match status" value="1"/>
</dbReference>
<dbReference type="PANTHER" id="PTHR46630:SF1">
    <property type="entry name" value="TETRATRICOPEPTIDE REPEAT PROTEIN 29"/>
    <property type="match status" value="1"/>
</dbReference>
<evidence type="ECO:0000256" key="1">
    <source>
        <dbReference type="ARBA" id="ARBA00004496"/>
    </source>
</evidence>
<name>A0ABM9PH19_9FLAO</name>
<organism evidence="9 10">
    <name type="scientific">Tenacibaculum vairaonense</name>
    <dbReference type="NCBI Taxonomy" id="3137860"/>
    <lineage>
        <taxon>Bacteria</taxon>
        <taxon>Pseudomonadati</taxon>
        <taxon>Bacteroidota</taxon>
        <taxon>Flavobacteriia</taxon>
        <taxon>Flavobacteriales</taxon>
        <taxon>Flavobacteriaceae</taxon>
        <taxon>Tenacibaculum</taxon>
    </lineage>
</organism>
<feature type="domain" description="HTH luxR-type" evidence="8">
    <location>
        <begin position="486"/>
        <end position="543"/>
    </location>
</feature>
<dbReference type="SUPFAM" id="SSF48452">
    <property type="entry name" value="TPR-like"/>
    <property type="match status" value="2"/>
</dbReference>
<dbReference type="InterPro" id="IPR016032">
    <property type="entry name" value="Sig_transdc_resp-reg_C-effctor"/>
</dbReference>
<dbReference type="InterPro" id="IPR019734">
    <property type="entry name" value="TPR_rpt"/>
</dbReference>
<dbReference type="InterPro" id="IPR026000">
    <property type="entry name" value="Apc5_dom"/>
</dbReference>
<evidence type="ECO:0000256" key="3">
    <source>
        <dbReference type="ARBA" id="ARBA00022737"/>
    </source>
</evidence>
<accession>A0ABM9PH19</accession>
<dbReference type="SMART" id="SM00421">
    <property type="entry name" value="HTH_LUXR"/>
    <property type="match status" value="1"/>
</dbReference>
<dbReference type="Gene3D" id="1.25.40.10">
    <property type="entry name" value="Tetratricopeptide repeat domain"/>
    <property type="match status" value="2"/>
</dbReference>